<evidence type="ECO:0000256" key="1">
    <source>
        <dbReference type="SAM" id="Phobius"/>
    </source>
</evidence>
<keyword evidence="1" id="KW-0472">Membrane</keyword>
<protein>
    <submittedName>
        <fullName evidence="2">Uncharacterized protein</fullName>
    </submittedName>
</protein>
<dbReference type="RefSeq" id="WP_094221437.1">
    <property type="nucleotide sequence ID" value="NZ_MCGQ01000044.1"/>
</dbReference>
<proteinExistence type="predicted"/>
<evidence type="ECO:0000313" key="2">
    <source>
        <dbReference type="EMBL" id="OXY89497.1"/>
    </source>
</evidence>
<organism evidence="2 3">
    <name type="scientific">Streptomyces diastatochromogenes</name>
    <dbReference type="NCBI Taxonomy" id="42236"/>
    <lineage>
        <taxon>Bacteria</taxon>
        <taxon>Bacillati</taxon>
        <taxon>Actinomycetota</taxon>
        <taxon>Actinomycetes</taxon>
        <taxon>Kitasatosporales</taxon>
        <taxon>Streptomycetaceae</taxon>
        <taxon>Streptomyces</taxon>
    </lineage>
</organism>
<keyword evidence="3" id="KW-1185">Reference proteome</keyword>
<name>A0A233S1G2_STRDA</name>
<dbReference type="Proteomes" id="UP000215483">
    <property type="component" value="Unassembled WGS sequence"/>
</dbReference>
<sequence length="85" mass="9391">MPQVDEEEIRVGAIDTVTQPRTRTGVLRSAVKQTNLLPVFLVLTAMMMALWLMGMPFLQALTISTAVKISMVLFAARRLPSDSKS</sequence>
<keyword evidence="1" id="KW-0812">Transmembrane</keyword>
<keyword evidence="1" id="KW-1133">Transmembrane helix</keyword>
<gene>
    <name evidence="2" type="ORF">BEK98_37705</name>
</gene>
<evidence type="ECO:0000313" key="3">
    <source>
        <dbReference type="Proteomes" id="UP000215483"/>
    </source>
</evidence>
<comment type="caution">
    <text evidence="2">The sequence shown here is derived from an EMBL/GenBank/DDBJ whole genome shotgun (WGS) entry which is preliminary data.</text>
</comment>
<dbReference type="OrthoDB" id="4243247at2"/>
<reference evidence="2 3" key="1">
    <citation type="submission" date="2016-07" db="EMBL/GenBank/DDBJ databases">
        <title>Draft genome of Streptomyces diastatochromogenes.</title>
        <authorList>
            <person name="Podduturi R."/>
            <person name="Lukassen M.B."/>
            <person name="Clausen N."/>
            <person name="Nielsen J.L."/>
            <person name="Jorgensen N.O."/>
        </authorList>
    </citation>
    <scope>NUCLEOTIDE SEQUENCE [LARGE SCALE GENOMIC DNA]</scope>
    <source>
        <strain evidence="2 3">DSM 40608</strain>
    </source>
</reference>
<dbReference type="EMBL" id="MCGQ01000044">
    <property type="protein sequence ID" value="OXY89497.1"/>
    <property type="molecule type" value="Genomic_DNA"/>
</dbReference>
<feature type="transmembrane region" description="Helical" evidence="1">
    <location>
        <begin position="35"/>
        <end position="52"/>
    </location>
</feature>
<dbReference type="AlphaFoldDB" id="A0A233S1G2"/>
<accession>A0A233S1G2</accession>